<dbReference type="GO" id="GO:0008168">
    <property type="term" value="F:methyltransferase activity"/>
    <property type="evidence" value="ECO:0007669"/>
    <property type="project" value="UniProtKB-KW"/>
</dbReference>
<keyword evidence="2 4" id="KW-0808">Transferase</keyword>
<dbReference type="AlphaFoldDB" id="A0A285SBR1"/>
<dbReference type="Pfam" id="PF13649">
    <property type="entry name" value="Methyltransf_25"/>
    <property type="match status" value="1"/>
</dbReference>
<evidence type="ECO:0000256" key="2">
    <source>
        <dbReference type="ARBA" id="ARBA00022679"/>
    </source>
</evidence>
<dbReference type="RefSeq" id="WP_097076436.1">
    <property type="nucleotide sequence ID" value="NZ_OBMR01000006.1"/>
</dbReference>
<organism evidence="4 5">
    <name type="scientific">Pseudobutyrivibrio ruminis DSM 9787</name>
    <dbReference type="NCBI Taxonomy" id="1123011"/>
    <lineage>
        <taxon>Bacteria</taxon>
        <taxon>Bacillati</taxon>
        <taxon>Bacillota</taxon>
        <taxon>Clostridia</taxon>
        <taxon>Lachnospirales</taxon>
        <taxon>Lachnospiraceae</taxon>
        <taxon>Pseudobutyrivibrio</taxon>
    </lineage>
</organism>
<dbReference type="PANTHER" id="PTHR43861">
    <property type="entry name" value="TRANS-ACONITATE 2-METHYLTRANSFERASE-RELATED"/>
    <property type="match status" value="1"/>
</dbReference>
<gene>
    <name evidence="4" type="ORF">SAMN02910411_2104</name>
</gene>
<dbReference type="PANTHER" id="PTHR43861:SF1">
    <property type="entry name" value="TRANS-ACONITATE 2-METHYLTRANSFERASE"/>
    <property type="match status" value="1"/>
</dbReference>
<evidence type="ECO:0000313" key="4">
    <source>
        <dbReference type="EMBL" id="SOC04558.1"/>
    </source>
</evidence>
<dbReference type="SUPFAM" id="SSF53335">
    <property type="entry name" value="S-adenosyl-L-methionine-dependent methyltransferases"/>
    <property type="match status" value="1"/>
</dbReference>
<sequence>MLDNKGFDLWADGYDEAVGLSEESNVYPFAGYKNVLGYIYEVIMEKPGAAVLDIGFGTATLTSKLYENGCEVYGQDFSARMIELAQEKMPEAKLYQGDITKGLVPELHEKKFDFIVGTYSIHHLNDEQKIEFIKELLGLLNDGGKILFGDVAFDTREKLEQCKVEEGQRWDDDEIYFVLDELQQHFPGIKYEPKSYCSGVVVIEKAFS</sequence>
<evidence type="ECO:0000256" key="1">
    <source>
        <dbReference type="ARBA" id="ARBA00022603"/>
    </source>
</evidence>
<dbReference type="GO" id="GO:0032259">
    <property type="term" value="P:methylation"/>
    <property type="evidence" value="ECO:0007669"/>
    <property type="project" value="UniProtKB-KW"/>
</dbReference>
<dbReference type="CDD" id="cd02440">
    <property type="entry name" value="AdoMet_MTases"/>
    <property type="match status" value="1"/>
</dbReference>
<dbReference type="Gene3D" id="3.40.50.150">
    <property type="entry name" value="Vaccinia Virus protein VP39"/>
    <property type="match status" value="1"/>
</dbReference>
<keyword evidence="1 4" id="KW-0489">Methyltransferase</keyword>
<dbReference type="InterPro" id="IPR041698">
    <property type="entry name" value="Methyltransf_25"/>
</dbReference>
<dbReference type="EMBL" id="OBMR01000006">
    <property type="protein sequence ID" value="SOC04558.1"/>
    <property type="molecule type" value="Genomic_DNA"/>
</dbReference>
<feature type="domain" description="Methyltransferase" evidence="3">
    <location>
        <begin position="51"/>
        <end position="144"/>
    </location>
</feature>
<evidence type="ECO:0000313" key="5">
    <source>
        <dbReference type="Proteomes" id="UP000219563"/>
    </source>
</evidence>
<evidence type="ECO:0000259" key="3">
    <source>
        <dbReference type="Pfam" id="PF13649"/>
    </source>
</evidence>
<name>A0A285SBR1_9FIRM</name>
<protein>
    <submittedName>
        <fullName evidence="4">Putative AdoMet-dependent methyltransferase</fullName>
    </submittedName>
</protein>
<accession>A0A285SBR1</accession>
<proteinExistence type="predicted"/>
<reference evidence="4 5" key="1">
    <citation type="submission" date="2017-08" db="EMBL/GenBank/DDBJ databases">
        <authorList>
            <person name="de Groot N.N."/>
        </authorList>
    </citation>
    <scope>NUCLEOTIDE SEQUENCE [LARGE SCALE GENOMIC DNA]</scope>
    <source>
        <strain evidence="4 5">DSM 9787</strain>
    </source>
</reference>
<dbReference type="InterPro" id="IPR029063">
    <property type="entry name" value="SAM-dependent_MTases_sf"/>
</dbReference>
<dbReference type="Proteomes" id="UP000219563">
    <property type="component" value="Unassembled WGS sequence"/>
</dbReference>